<dbReference type="Gene3D" id="1.10.238.180">
    <property type="match status" value="1"/>
</dbReference>
<dbReference type="GO" id="GO:0005886">
    <property type="term" value="C:plasma membrane"/>
    <property type="evidence" value="ECO:0007669"/>
    <property type="project" value="TreeGrafter"/>
</dbReference>
<comment type="subcellular location">
    <subcellularLocation>
        <location evidence="1">Membrane</location>
        <topology evidence="1">Single-pass type I membrane protein</topology>
    </subcellularLocation>
</comment>
<keyword evidence="3" id="KW-0109">Calcium transport</keyword>
<keyword evidence="14" id="KW-1185">Reference proteome</keyword>
<organism evidence="13 14">
    <name type="scientific">Lates japonicus</name>
    <name type="common">Japanese lates</name>
    <dbReference type="NCBI Taxonomy" id="270547"/>
    <lineage>
        <taxon>Eukaryota</taxon>
        <taxon>Metazoa</taxon>
        <taxon>Chordata</taxon>
        <taxon>Craniata</taxon>
        <taxon>Vertebrata</taxon>
        <taxon>Euteleostomi</taxon>
        <taxon>Actinopterygii</taxon>
        <taxon>Neopterygii</taxon>
        <taxon>Teleostei</taxon>
        <taxon>Neoteleostei</taxon>
        <taxon>Acanthomorphata</taxon>
        <taxon>Carangaria</taxon>
        <taxon>Carangaria incertae sedis</taxon>
        <taxon>Centropomidae</taxon>
        <taxon>Lates</taxon>
    </lineage>
</organism>
<evidence type="ECO:0000256" key="11">
    <source>
        <dbReference type="ARBA" id="ARBA00023136"/>
    </source>
</evidence>
<dbReference type="GO" id="GO:0005783">
    <property type="term" value="C:endoplasmic reticulum"/>
    <property type="evidence" value="ECO:0007669"/>
    <property type="project" value="TreeGrafter"/>
</dbReference>
<name>A0AAD3NBC8_LATJO</name>
<keyword evidence="8" id="KW-1133">Transmembrane helix</keyword>
<dbReference type="InterPro" id="IPR057835">
    <property type="entry name" value="EF-hand_STIM1/2"/>
</dbReference>
<dbReference type="AlphaFoldDB" id="A0AAD3NBC8"/>
<feature type="domain" description="STIM1/2 EF-hand" evidence="12">
    <location>
        <begin position="22"/>
        <end position="100"/>
    </location>
</feature>
<dbReference type="GO" id="GO:0005246">
    <property type="term" value="F:calcium channel regulator activity"/>
    <property type="evidence" value="ECO:0007669"/>
    <property type="project" value="InterPro"/>
</dbReference>
<keyword evidence="2" id="KW-0813">Transport</keyword>
<dbReference type="GO" id="GO:0006874">
    <property type="term" value="P:intracellular calcium ion homeostasis"/>
    <property type="evidence" value="ECO:0007669"/>
    <property type="project" value="TreeGrafter"/>
</dbReference>
<dbReference type="EMBL" id="BRZM01000158">
    <property type="protein sequence ID" value="GLD68934.1"/>
    <property type="molecule type" value="Genomic_DNA"/>
</dbReference>
<dbReference type="FunFam" id="1.10.238.180:FF:000001">
    <property type="entry name" value="Stromal interaction molecule 1"/>
    <property type="match status" value="1"/>
</dbReference>
<evidence type="ECO:0000256" key="4">
    <source>
        <dbReference type="ARBA" id="ARBA00022692"/>
    </source>
</evidence>
<evidence type="ECO:0000256" key="6">
    <source>
        <dbReference type="ARBA" id="ARBA00022729"/>
    </source>
</evidence>
<dbReference type="Proteomes" id="UP001279410">
    <property type="component" value="Unassembled WGS sequence"/>
</dbReference>
<keyword evidence="7" id="KW-0106">Calcium</keyword>
<evidence type="ECO:0000313" key="13">
    <source>
        <dbReference type="EMBL" id="GLD68934.1"/>
    </source>
</evidence>
<keyword evidence="6" id="KW-0732">Signal</keyword>
<dbReference type="GO" id="GO:0005509">
    <property type="term" value="F:calcium ion binding"/>
    <property type="evidence" value="ECO:0007669"/>
    <property type="project" value="TreeGrafter"/>
</dbReference>
<evidence type="ECO:0000256" key="10">
    <source>
        <dbReference type="ARBA" id="ARBA00023065"/>
    </source>
</evidence>
<evidence type="ECO:0000256" key="8">
    <source>
        <dbReference type="ARBA" id="ARBA00022989"/>
    </source>
</evidence>
<dbReference type="GO" id="GO:0002115">
    <property type="term" value="P:store-operated calcium entry"/>
    <property type="evidence" value="ECO:0007669"/>
    <property type="project" value="TreeGrafter"/>
</dbReference>
<dbReference type="InterPro" id="IPR037608">
    <property type="entry name" value="STIM1/2"/>
</dbReference>
<comment type="caution">
    <text evidence="13">The sequence shown here is derived from an EMBL/GenBank/DDBJ whole genome shotgun (WGS) entry which is preliminary data.</text>
</comment>
<dbReference type="PANTHER" id="PTHR15136">
    <property type="entry name" value="STROMAL INTERACTION MOLECULE HOMOLOG"/>
    <property type="match status" value="1"/>
</dbReference>
<keyword evidence="11" id="KW-0472">Membrane</keyword>
<evidence type="ECO:0000256" key="3">
    <source>
        <dbReference type="ARBA" id="ARBA00022568"/>
    </source>
</evidence>
<keyword evidence="4" id="KW-0812">Transmembrane</keyword>
<keyword evidence="10" id="KW-0406">Ion transport</keyword>
<protein>
    <submittedName>
        <fullName evidence="13">Stromal interaction molecule 1-like protein</fullName>
    </submittedName>
</protein>
<evidence type="ECO:0000256" key="5">
    <source>
        <dbReference type="ARBA" id="ARBA00022723"/>
    </source>
</evidence>
<evidence type="ECO:0000313" key="14">
    <source>
        <dbReference type="Proteomes" id="UP001279410"/>
    </source>
</evidence>
<dbReference type="PANTHER" id="PTHR15136:SF14">
    <property type="entry name" value="STROMAL INTERACTION MOLECULE 1 ISOFORM X1"/>
    <property type="match status" value="1"/>
</dbReference>
<proteinExistence type="predicted"/>
<keyword evidence="5" id="KW-0479">Metal-binding</keyword>
<gene>
    <name evidence="13" type="ORF">AKAME5_002024700</name>
</gene>
<evidence type="ECO:0000259" key="12">
    <source>
        <dbReference type="Pfam" id="PF25578"/>
    </source>
</evidence>
<evidence type="ECO:0000256" key="7">
    <source>
        <dbReference type="ARBA" id="ARBA00022837"/>
    </source>
</evidence>
<dbReference type="Pfam" id="PF25578">
    <property type="entry name" value="EF-hand_STIM1"/>
    <property type="match status" value="1"/>
</dbReference>
<dbReference type="GO" id="GO:0051049">
    <property type="term" value="P:regulation of transport"/>
    <property type="evidence" value="ECO:0007669"/>
    <property type="project" value="UniProtKB-ARBA"/>
</dbReference>
<reference evidence="13" key="1">
    <citation type="submission" date="2022-08" db="EMBL/GenBank/DDBJ databases">
        <title>Genome sequencing of akame (Lates japonicus).</title>
        <authorList>
            <person name="Hashiguchi Y."/>
            <person name="Takahashi H."/>
        </authorList>
    </citation>
    <scope>NUCLEOTIDE SEQUENCE</scope>
    <source>
        <strain evidence="13">Kochi</strain>
    </source>
</reference>
<accession>A0AAD3NBC8</accession>
<evidence type="ECO:0000256" key="9">
    <source>
        <dbReference type="ARBA" id="ARBA00023054"/>
    </source>
</evidence>
<evidence type="ECO:0000256" key="1">
    <source>
        <dbReference type="ARBA" id="ARBA00004479"/>
    </source>
</evidence>
<keyword evidence="9" id="KW-0175">Coiled coil</keyword>
<evidence type="ECO:0000256" key="2">
    <source>
        <dbReference type="ARBA" id="ARBA00022448"/>
    </source>
</evidence>
<sequence>MVFQTRCAPDSCFRLTAFQTRDLCAIDQPLCHDEISLLSFEAICSIHKLMDDDADGTVDTTETDEFLREDLKYHDPKDKHRSFHRADLHISVADMWNAWKSSEGVCSTPDAQTITLGWRDWLLGQWATPGTPGAAFRSKLDDDFASLGSACGSADHQNWWKDLIPPKTTSILMALTAGCLLPSSQESRGDLSR</sequence>